<evidence type="ECO:0000313" key="2">
    <source>
        <dbReference type="EMBL" id="KIJ97173.1"/>
    </source>
</evidence>
<dbReference type="HOGENOM" id="CLU_2638425_0_0_1"/>
<protein>
    <submittedName>
        <fullName evidence="2">Uncharacterized protein</fullName>
    </submittedName>
</protein>
<proteinExistence type="predicted"/>
<feature type="compositionally biased region" description="Basic and acidic residues" evidence="1">
    <location>
        <begin position="48"/>
        <end position="57"/>
    </location>
</feature>
<sequence>MCQDAEVPTRRKRLLKLRTCPPIHLISPAPRPRVRPMPHPSPAACFHPESRLVEGRGPRAGLREGGASGERICGGRT</sequence>
<reference evidence="3" key="2">
    <citation type="submission" date="2015-01" db="EMBL/GenBank/DDBJ databases">
        <title>Evolutionary Origins and Diversification of the Mycorrhizal Mutualists.</title>
        <authorList>
            <consortium name="DOE Joint Genome Institute"/>
            <consortium name="Mycorrhizal Genomics Consortium"/>
            <person name="Kohler A."/>
            <person name="Kuo A."/>
            <person name="Nagy L.G."/>
            <person name="Floudas D."/>
            <person name="Copeland A."/>
            <person name="Barry K.W."/>
            <person name="Cichocki N."/>
            <person name="Veneault-Fourrey C."/>
            <person name="LaButti K."/>
            <person name="Lindquist E.A."/>
            <person name="Lipzen A."/>
            <person name="Lundell T."/>
            <person name="Morin E."/>
            <person name="Murat C."/>
            <person name="Riley R."/>
            <person name="Ohm R."/>
            <person name="Sun H."/>
            <person name="Tunlid A."/>
            <person name="Henrissat B."/>
            <person name="Grigoriev I.V."/>
            <person name="Hibbett D.S."/>
            <person name="Martin F."/>
        </authorList>
    </citation>
    <scope>NUCLEOTIDE SEQUENCE [LARGE SCALE GENOMIC DNA]</scope>
    <source>
        <strain evidence="3">LaAM-08-1</strain>
    </source>
</reference>
<evidence type="ECO:0000256" key="1">
    <source>
        <dbReference type="SAM" id="MobiDB-lite"/>
    </source>
</evidence>
<dbReference type="EMBL" id="KN838700">
    <property type="protein sequence ID" value="KIJ97173.1"/>
    <property type="molecule type" value="Genomic_DNA"/>
</dbReference>
<dbReference type="AlphaFoldDB" id="A0A0C9X742"/>
<organism evidence="2 3">
    <name type="scientific">Laccaria amethystina LaAM-08-1</name>
    <dbReference type="NCBI Taxonomy" id="1095629"/>
    <lineage>
        <taxon>Eukaryota</taxon>
        <taxon>Fungi</taxon>
        <taxon>Dikarya</taxon>
        <taxon>Basidiomycota</taxon>
        <taxon>Agaricomycotina</taxon>
        <taxon>Agaricomycetes</taxon>
        <taxon>Agaricomycetidae</taxon>
        <taxon>Agaricales</taxon>
        <taxon>Agaricineae</taxon>
        <taxon>Hydnangiaceae</taxon>
        <taxon>Laccaria</taxon>
    </lineage>
</organism>
<keyword evidence="3" id="KW-1185">Reference proteome</keyword>
<evidence type="ECO:0000313" key="3">
    <source>
        <dbReference type="Proteomes" id="UP000054477"/>
    </source>
</evidence>
<name>A0A0C9X742_9AGAR</name>
<gene>
    <name evidence="2" type="ORF">K443DRAFT_258253</name>
</gene>
<feature type="region of interest" description="Disordered" evidence="1">
    <location>
        <begin position="26"/>
        <end position="77"/>
    </location>
</feature>
<reference evidence="2 3" key="1">
    <citation type="submission" date="2014-04" db="EMBL/GenBank/DDBJ databases">
        <authorList>
            <consortium name="DOE Joint Genome Institute"/>
            <person name="Kuo A."/>
            <person name="Kohler A."/>
            <person name="Nagy L.G."/>
            <person name="Floudas D."/>
            <person name="Copeland A."/>
            <person name="Barry K.W."/>
            <person name="Cichocki N."/>
            <person name="Veneault-Fourrey C."/>
            <person name="LaButti K."/>
            <person name="Lindquist E.A."/>
            <person name="Lipzen A."/>
            <person name="Lundell T."/>
            <person name="Morin E."/>
            <person name="Murat C."/>
            <person name="Sun H."/>
            <person name="Tunlid A."/>
            <person name="Henrissat B."/>
            <person name="Grigoriev I.V."/>
            <person name="Hibbett D.S."/>
            <person name="Martin F."/>
            <person name="Nordberg H.P."/>
            <person name="Cantor M.N."/>
            <person name="Hua S.X."/>
        </authorList>
    </citation>
    <scope>NUCLEOTIDE SEQUENCE [LARGE SCALE GENOMIC DNA]</scope>
    <source>
        <strain evidence="2 3">LaAM-08-1</strain>
    </source>
</reference>
<dbReference type="Proteomes" id="UP000054477">
    <property type="component" value="Unassembled WGS sequence"/>
</dbReference>
<feature type="compositionally biased region" description="Pro residues" evidence="1">
    <location>
        <begin position="29"/>
        <end position="41"/>
    </location>
</feature>
<accession>A0A0C9X742</accession>